<evidence type="ECO:0000313" key="2">
    <source>
        <dbReference type="Proteomes" id="UP000827799"/>
    </source>
</evidence>
<keyword evidence="2" id="KW-1185">Reference proteome</keyword>
<dbReference type="Pfam" id="PF25712">
    <property type="entry name" value="crAss_CARGO2"/>
    <property type="match status" value="1"/>
</dbReference>
<dbReference type="KEGG" id="vg:75691993"/>
<dbReference type="Proteomes" id="UP000827799">
    <property type="component" value="Segment"/>
</dbReference>
<dbReference type="InterPro" id="IPR058050">
    <property type="entry name" value="CARGO2"/>
</dbReference>
<organism evidence="1 2">
    <name type="scientific">uncultured phage cr18_1</name>
    <dbReference type="NCBI Taxonomy" id="2986407"/>
    <lineage>
        <taxon>Viruses</taxon>
        <taxon>Duplodnaviria</taxon>
        <taxon>Heunggongvirae</taxon>
        <taxon>Uroviricota</taxon>
        <taxon>Caudoviricetes</taxon>
        <taxon>Crassvirales</taxon>
        <taxon>Steigviridae</taxon>
        <taxon>Asinivirinae</taxon>
        <taxon>Lebriduvirus</taxon>
        <taxon>Lebriduvirus gastrointestinalis</taxon>
    </lineage>
</organism>
<reference evidence="1 2" key="1">
    <citation type="submission" date="2021-04" db="EMBL/GenBank/DDBJ databases">
        <authorList>
            <person name="Shkoporov A.N."/>
            <person name="Stockdale S.R."/>
            <person name="Guerin E."/>
            <person name="Ross R.P."/>
            <person name="Hill C."/>
        </authorList>
    </citation>
    <scope>NUCLEOTIDE SEQUENCE [LARGE SCALE GENOMIC DNA]</scope>
    <source>
        <strain evidence="2">cr18_1</strain>
    </source>
</reference>
<dbReference type="RefSeq" id="YP_010359685.1">
    <property type="nucleotide sequence ID" value="NC_062775.1"/>
</dbReference>
<dbReference type="GeneID" id="75691993"/>
<name>A0AAE7RZI4_9CAUD</name>
<sequence length="531" mass="60296">MIVIGSKFKPFSYDEMIKPIQVADAEHKALEGEMGELLTRAGVFEKLANEQTDPEAYAMYKQYSTDLASQAESLAKSGLTPDSRTALSKMRQRYSQEITPIEQAYKRRNELTKEQREAMLKDPTLMMSQAASTLSLDDLIKNPNLSYQAYSGNMLTQQAAQAARDLAKYQQEKPREWRKILGGQYFESMMNRGYTPEQVIMAAMDDPNAPKELKKIADDVYASSGIDTWGDDITKQRAKEFIGRGLYSAIGDTQYQQVQNQEYLDPLQRAKLAAAQGDNSNPRLGYRPVPRTTVKDAETTQLQDEINFLQQVKENPDILKEEAEREVRNEARAYGATWGSYGTKEKYQPNREKLKRITDKYGTTDPDFIIQKAKAEIKGAAIRDFTYSTNLADNSLLNDVVTQNLATMAIKDKIPAYEFKDGKKGKQLESDELAEIKPNSGHLDFDPQSGNLVYVYRDKKDKLKKAVLDPEVVDDKNRTLRNTQQLIEEAKEKKDYASMSLLIDFYMSELDGKFNTLAKTQGKTDSKLFME</sequence>
<gene>
    <name evidence="1" type="primary">gp_22778</name>
</gene>
<accession>A0AAE7RZI4</accession>
<protein>
    <submittedName>
        <fullName evidence="1">Uncharacterized protein</fullName>
    </submittedName>
</protein>
<dbReference type="EMBL" id="MZ130485">
    <property type="protein sequence ID" value="QWM90113.1"/>
    <property type="molecule type" value="Genomic_DNA"/>
</dbReference>
<evidence type="ECO:0000313" key="1">
    <source>
        <dbReference type="EMBL" id="QWM90113.1"/>
    </source>
</evidence>
<proteinExistence type="predicted"/>